<evidence type="ECO:0000313" key="2">
    <source>
        <dbReference type="Proteomes" id="UP000269665"/>
    </source>
</evidence>
<comment type="caution">
    <text evidence="1">The sequence shown here is derived from an EMBL/GenBank/DDBJ whole genome shotgun (WGS) entry which is preliminary data.</text>
</comment>
<name>A0A8B3FAX3_PECPM</name>
<dbReference type="EMBL" id="PSZG01000001">
    <property type="protein sequence ID" value="RKO76667.1"/>
    <property type="molecule type" value="Genomic_DNA"/>
</dbReference>
<dbReference type="AlphaFoldDB" id="A0A8B3FAX3"/>
<organism evidence="1 2">
    <name type="scientific">Pectobacterium parmentieri</name>
    <dbReference type="NCBI Taxonomy" id="1905730"/>
    <lineage>
        <taxon>Bacteria</taxon>
        <taxon>Pseudomonadati</taxon>
        <taxon>Pseudomonadota</taxon>
        <taxon>Gammaproteobacteria</taxon>
        <taxon>Enterobacterales</taxon>
        <taxon>Pectobacteriaceae</taxon>
        <taxon>Pectobacterium</taxon>
    </lineage>
</organism>
<reference evidence="1 2" key="1">
    <citation type="journal article" date="2018" name="BMC Genomics">
        <title>High genomic variability in the plant pathogenic bacterium Pectobacterium parmentieri deciphered from de novo assembled complete genomes.</title>
        <authorList>
            <person name="Zoledowska S."/>
            <person name="Motyka-Pomagruk A."/>
            <person name="Sledz W."/>
            <person name="Mengoni A."/>
            <person name="Lojkowska E."/>
        </authorList>
    </citation>
    <scope>NUCLEOTIDE SEQUENCE [LARGE SCALE GENOMIC DNA]</scope>
    <source>
        <strain evidence="1 2">IFB5626</strain>
    </source>
</reference>
<accession>A0A8B3FAX3</accession>
<dbReference type="Proteomes" id="UP000269665">
    <property type="component" value="Unassembled WGS sequence"/>
</dbReference>
<sequence length="70" mass="8271">MLYPSYFKLHVRRLRLVTRITYLCKLTGMPSLAAFLKLELFRAYSLFCIGRLMNNQPELAVLFKDNTNKK</sequence>
<gene>
    <name evidence="1" type="ORF">C5E00_07660</name>
</gene>
<evidence type="ECO:0000313" key="1">
    <source>
        <dbReference type="EMBL" id="RKO76667.1"/>
    </source>
</evidence>
<protein>
    <submittedName>
        <fullName evidence="1">Uncharacterized protein</fullName>
    </submittedName>
</protein>
<proteinExistence type="predicted"/>